<feature type="region of interest" description="Disordered" evidence="10">
    <location>
        <begin position="295"/>
        <end position="322"/>
    </location>
</feature>
<accession>A0A507B1S3</accession>
<evidence type="ECO:0000256" key="1">
    <source>
        <dbReference type="ARBA" id="ARBA00012513"/>
    </source>
</evidence>
<protein>
    <recommendedName>
        <fullName evidence="1">non-specific serine/threonine protein kinase</fullName>
        <ecNumber evidence="1">2.7.11.1</ecNumber>
    </recommendedName>
</protein>
<sequence length="479" mass="54523">MLKSNQEGHLRAERDFLVASEGSRWIVPLIASFQDAANLYLVMEYMPGGDFLGLLIRENILHETVARFYIAEMIVCVEEAHALRCIHRDIKPDNFLVSASGHLKISDFGLAFDGHWSHDTTYYTSTRYSLLKKLGINVDGDEQDRKSGKARHAATTIAGLEKHEPKNGYDVGTSQYMAPEWSIGVILYECLYGHTPFLAEEGRHQTKQNIITERLCSQRYRLRDIAALASSAPSPAGYSSHQRPTDFADRYVYPYDAEDIKSHKWFRGVPWDRLHLLPPPFIPSLRSTDDTQYFEEDDPISDRMDSSSESSEASAEPDDNLTAEQLELREQQRELKRVNRENEMRDALRGFGRSIQRLALGWVAAPYDATRLRNVDQCIDQLLGVGDLDKEVLKQFVRCFGRKERKRPRDRLLRDKGTKGIVLDLRKRHAFLGYTWRRRRASPTLPATSAPRGGLEQLGFGPTSELASLRALHGARMGV</sequence>
<evidence type="ECO:0000259" key="11">
    <source>
        <dbReference type="PROSITE" id="PS50011"/>
    </source>
</evidence>
<organism evidence="13 14">
    <name type="scientific">Thyridium curvatum</name>
    <dbReference type="NCBI Taxonomy" id="1093900"/>
    <lineage>
        <taxon>Eukaryota</taxon>
        <taxon>Fungi</taxon>
        <taxon>Dikarya</taxon>
        <taxon>Ascomycota</taxon>
        <taxon>Pezizomycotina</taxon>
        <taxon>Sordariomycetes</taxon>
        <taxon>Sordariomycetidae</taxon>
        <taxon>Thyridiales</taxon>
        <taxon>Thyridiaceae</taxon>
        <taxon>Thyridium</taxon>
    </lineage>
</organism>
<keyword evidence="3" id="KW-0597">Phosphoprotein</keyword>
<dbReference type="InParanoid" id="A0A507B1S3"/>
<evidence type="ECO:0000256" key="7">
    <source>
        <dbReference type="ARBA" id="ARBA00022840"/>
    </source>
</evidence>
<feature type="domain" description="Protein kinase" evidence="11">
    <location>
        <begin position="1"/>
        <end position="432"/>
    </location>
</feature>
<evidence type="ECO:0000256" key="9">
    <source>
        <dbReference type="ARBA" id="ARBA00048679"/>
    </source>
</evidence>
<keyword evidence="14" id="KW-1185">Reference proteome</keyword>
<proteinExistence type="predicted"/>
<evidence type="ECO:0000313" key="14">
    <source>
        <dbReference type="Proteomes" id="UP000319257"/>
    </source>
</evidence>
<evidence type="ECO:0000256" key="10">
    <source>
        <dbReference type="SAM" id="MobiDB-lite"/>
    </source>
</evidence>
<dbReference type="InterPro" id="IPR050236">
    <property type="entry name" value="Ser_Thr_kinase_AGC"/>
</dbReference>
<keyword evidence="6" id="KW-0418">Kinase</keyword>
<dbReference type="Proteomes" id="UP000319257">
    <property type="component" value="Unassembled WGS sequence"/>
</dbReference>
<keyword evidence="2" id="KW-0723">Serine/threonine-protein kinase</keyword>
<reference evidence="13 14" key="1">
    <citation type="submission" date="2019-06" db="EMBL/GenBank/DDBJ databases">
        <title>Draft genome sequence of the filamentous fungus Phialemoniopsis curvata isolated from diesel fuel.</title>
        <authorList>
            <person name="Varaljay V.A."/>
            <person name="Lyon W.J."/>
            <person name="Crouch A.L."/>
            <person name="Drake C.E."/>
            <person name="Hollomon J.M."/>
            <person name="Nadeau L.J."/>
            <person name="Nunn H.S."/>
            <person name="Stevenson B.S."/>
            <person name="Bojanowski C.L."/>
            <person name="Crookes-Goodson W.J."/>
        </authorList>
    </citation>
    <scope>NUCLEOTIDE SEQUENCE [LARGE SCALE GENOMIC DNA]</scope>
    <source>
        <strain evidence="13 14">D216</strain>
    </source>
</reference>
<dbReference type="STRING" id="1093900.A0A507B1S3"/>
<dbReference type="OrthoDB" id="3638488at2759"/>
<comment type="catalytic activity">
    <reaction evidence="9">
        <text>L-seryl-[protein] + ATP = O-phospho-L-seryl-[protein] + ADP + H(+)</text>
        <dbReference type="Rhea" id="RHEA:17989"/>
        <dbReference type="Rhea" id="RHEA-COMP:9863"/>
        <dbReference type="Rhea" id="RHEA-COMP:11604"/>
        <dbReference type="ChEBI" id="CHEBI:15378"/>
        <dbReference type="ChEBI" id="CHEBI:29999"/>
        <dbReference type="ChEBI" id="CHEBI:30616"/>
        <dbReference type="ChEBI" id="CHEBI:83421"/>
        <dbReference type="ChEBI" id="CHEBI:456216"/>
        <dbReference type="EC" id="2.7.11.1"/>
    </reaction>
</comment>
<evidence type="ECO:0000256" key="3">
    <source>
        <dbReference type="ARBA" id="ARBA00022553"/>
    </source>
</evidence>
<dbReference type="AlphaFoldDB" id="A0A507B1S3"/>
<dbReference type="RefSeq" id="XP_030992950.1">
    <property type="nucleotide sequence ID" value="XM_031133251.1"/>
</dbReference>
<dbReference type="PROSITE" id="PS51285">
    <property type="entry name" value="AGC_KINASE_CTER"/>
    <property type="match status" value="1"/>
</dbReference>
<dbReference type="InterPro" id="IPR000719">
    <property type="entry name" value="Prot_kinase_dom"/>
</dbReference>
<evidence type="ECO:0000256" key="6">
    <source>
        <dbReference type="ARBA" id="ARBA00022777"/>
    </source>
</evidence>
<dbReference type="GO" id="GO:0004674">
    <property type="term" value="F:protein serine/threonine kinase activity"/>
    <property type="evidence" value="ECO:0007669"/>
    <property type="project" value="UniProtKB-KW"/>
</dbReference>
<dbReference type="Gene3D" id="3.30.200.20">
    <property type="entry name" value="Phosphorylase Kinase, domain 1"/>
    <property type="match status" value="2"/>
</dbReference>
<name>A0A507B1S3_9PEZI</name>
<dbReference type="InterPro" id="IPR000961">
    <property type="entry name" value="AGC-kinase_C"/>
</dbReference>
<evidence type="ECO:0000259" key="12">
    <source>
        <dbReference type="PROSITE" id="PS51285"/>
    </source>
</evidence>
<evidence type="ECO:0000256" key="4">
    <source>
        <dbReference type="ARBA" id="ARBA00022679"/>
    </source>
</evidence>
<dbReference type="Gene3D" id="1.10.510.10">
    <property type="entry name" value="Transferase(Phosphotransferase) domain 1"/>
    <property type="match status" value="2"/>
</dbReference>
<evidence type="ECO:0000256" key="2">
    <source>
        <dbReference type="ARBA" id="ARBA00022527"/>
    </source>
</evidence>
<dbReference type="PROSITE" id="PS50011">
    <property type="entry name" value="PROTEIN_KINASE_DOM"/>
    <property type="match status" value="1"/>
</dbReference>
<gene>
    <name evidence="13" type="ORF">E0L32_001057</name>
</gene>
<dbReference type="GeneID" id="41968504"/>
<dbReference type="EC" id="2.7.11.1" evidence="1"/>
<comment type="catalytic activity">
    <reaction evidence="8">
        <text>L-threonyl-[protein] + ATP = O-phospho-L-threonyl-[protein] + ADP + H(+)</text>
        <dbReference type="Rhea" id="RHEA:46608"/>
        <dbReference type="Rhea" id="RHEA-COMP:11060"/>
        <dbReference type="Rhea" id="RHEA-COMP:11605"/>
        <dbReference type="ChEBI" id="CHEBI:15378"/>
        <dbReference type="ChEBI" id="CHEBI:30013"/>
        <dbReference type="ChEBI" id="CHEBI:30616"/>
        <dbReference type="ChEBI" id="CHEBI:61977"/>
        <dbReference type="ChEBI" id="CHEBI:456216"/>
        <dbReference type="EC" id="2.7.11.1"/>
    </reaction>
</comment>
<dbReference type="SMART" id="SM00220">
    <property type="entry name" value="S_TKc"/>
    <property type="match status" value="1"/>
</dbReference>
<keyword evidence="5" id="KW-0547">Nucleotide-binding</keyword>
<dbReference type="GO" id="GO:0005524">
    <property type="term" value="F:ATP binding"/>
    <property type="evidence" value="ECO:0007669"/>
    <property type="project" value="UniProtKB-KW"/>
</dbReference>
<dbReference type="Pfam" id="PF00069">
    <property type="entry name" value="Pkinase"/>
    <property type="match status" value="1"/>
</dbReference>
<evidence type="ECO:0000256" key="8">
    <source>
        <dbReference type="ARBA" id="ARBA00047899"/>
    </source>
</evidence>
<keyword evidence="4" id="KW-0808">Transferase</keyword>
<evidence type="ECO:0000313" key="13">
    <source>
        <dbReference type="EMBL" id="TPX11239.1"/>
    </source>
</evidence>
<dbReference type="InterPro" id="IPR011009">
    <property type="entry name" value="Kinase-like_dom_sf"/>
</dbReference>
<evidence type="ECO:0000256" key="5">
    <source>
        <dbReference type="ARBA" id="ARBA00022741"/>
    </source>
</evidence>
<keyword evidence="7" id="KW-0067">ATP-binding</keyword>
<dbReference type="PANTHER" id="PTHR24356">
    <property type="entry name" value="SERINE/THREONINE-PROTEIN KINASE"/>
    <property type="match status" value="1"/>
</dbReference>
<dbReference type="InterPro" id="IPR008271">
    <property type="entry name" value="Ser/Thr_kinase_AS"/>
</dbReference>
<feature type="domain" description="AGC-kinase C-terminal" evidence="12">
    <location>
        <begin position="267"/>
        <end position="333"/>
    </location>
</feature>
<dbReference type="FunFam" id="1.10.510.10:FF:000024">
    <property type="entry name" value="Probable serine/threonine-protein kinase cot-1"/>
    <property type="match status" value="1"/>
</dbReference>
<dbReference type="PROSITE" id="PS00108">
    <property type="entry name" value="PROTEIN_KINASE_ST"/>
    <property type="match status" value="1"/>
</dbReference>
<dbReference type="GO" id="GO:0007010">
    <property type="term" value="P:cytoskeleton organization"/>
    <property type="evidence" value="ECO:0007669"/>
    <property type="project" value="UniProtKB-ARBA"/>
</dbReference>
<dbReference type="GO" id="GO:0035556">
    <property type="term" value="P:intracellular signal transduction"/>
    <property type="evidence" value="ECO:0007669"/>
    <property type="project" value="TreeGrafter"/>
</dbReference>
<dbReference type="EMBL" id="SKBQ01000004">
    <property type="protein sequence ID" value="TPX11239.1"/>
    <property type="molecule type" value="Genomic_DNA"/>
</dbReference>
<comment type="caution">
    <text evidence="13">The sequence shown here is derived from an EMBL/GenBank/DDBJ whole genome shotgun (WGS) entry which is preliminary data.</text>
</comment>
<dbReference type="PANTHER" id="PTHR24356:SF400">
    <property type="entry name" value="SERINE_THREONINE-PROTEIN KINASE CBK1"/>
    <property type="match status" value="1"/>
</dbReference>
<dbReference type="SUPFAM" id="SSF56112">
    <property type="entry name" value="Protein kinase-like (PK-like)"/>
    <property type="match status" value="1"/>
</dbReference>